<reference evidence="2 3" key="1">
    <citation type="submission" date="2020-03" db="EMBL/GenBank/DDBJ databases">
        <title>Hydrogenophaga sp. nov. isolated from cyanobacterial mat.</title>
        <authorList>
            <person name="Thorat V."/>
            <person name="Kirdat K."/>
            <person name="Tiwarekar B."/>
            <person name="Costa E.D."/>
            <person name="Yadav A."/>
        </authorList>
    </citation>
    <scope>NUCLEOTIDE SEQUENCE [LARGE SCALE GENOMIC DNA]</scope>
    <source>
        <strain evidence="2 3">BA0156</strain>
    </source>
</reference>
<feature type="transmembrane region" description="Helical" evidence="1">
    <location>
        <begin position="195"/>
        <end position="221"/>
    </location>
</feature>
<feature type="transmembrane region" description="Helical" evidence="1">
    <location>
        <begin position="347"/>
        <end position="367"/>
    </location>
</feature>
<dbReference type="PANTHER" id="PTHR23537:SF1">
    <property type="entry name" value="SUGAR TRANSPORTER"/>
    <property type="match status" value="1"/>
</dbReference>
<feature type="transmembrane region" description="Helical" evidence="1">
    <location>
        <begin position="289"/>
        <end position="307"/>
    </location>
</feature>
<dbReference type="InterPro" id="IPR010645">
    <property type="entry name" value="MFS_4"/>
</dbReference>
<feature type="transmembrane region" description="Helical" evidence="1">
    <location>
        <begin position="227"/>
        <end position="250"/>
    </location>
</feature>
<sequence>MAISNGIARFAYGLVLPAMREDLQWTYATAGLLNTVNAVGYMLGALAGYAGLRAVSPARAFRIGTVIVVGSLLATPVLKDFWHLAVMRSLTGFGSAWMFSCGAALVSKIYANHARIRGTATGLYFAGAGIGMILSGAFVPRWLEQMGSTAWVSTWYAIGVASALLAVLPLRVAASLKHDASLSPAAGDKPIPIAPYLPCLSAYLLFGAGNNVYLTFLAAWINERGEGWQAVTLAWCVLGFGICLSPLIWARALNTWPATRTLATCLLTTAVGVSISFLGSGGLPTLTSALLYGLSLFIAPTSVTLLARSTRPASEWASYVALFTLMFSVGQSIGPWAAGVIADHINLTAGMAFSVAIILLGAALANAPSEAKTWAYRSGH</sequence>
<dbReference type="InterPro" id="IPR036259">
    <property type="entry name" value="MFS_trans_sf"/>
</dbReference>
<accession>A0A6G8IEU8</accession>
<keyword evidence="1" id="KW-0472">Membrane</keyword>
<feature type="transmembrane region" description="Helical" evidence="1">
    <location>
        <begin position="123"/>
        <end position="143"/>
    </location>
</feature>
<evidence type="ECO:0000313" key="2">
    <source>
        <dbReference type="EMBL" id="QIM51717.1"/>
    </source>
</evidence>
<keyword evidence="3" id="KW-1185">Reference proteome</keyword>
<evidence type="ECO:0000313" key="3">
    <source>
        <dbReference type="Proteomes" id="UP000503162"/>
    </source>
</evidence>
<keyword evidence="1" id="KW-1133">Transmembrane helix</keyword>
<feature type="transmembrane region" description="Helical" evidence="1">
    <location>
        <begin position="319"/>
        <end position="341"/>
    </location>
</feature>
<feature type="transmembrane region" description="Helical" evidence="1">
    <location>
        <begin position="262"/>
        <end position="283"/>
    </location>
</feature>
<organism evidence="2 3">
    <name type="scientific">Hydrogenophaga crocea</name>
    <dbReference type="NCBI Taxonomy" id="2716225"/>
    <lineage>
        <taxon>Bacteria</taxon>
        <taxon>Pseudomonadati</taxon>
        <taxon>Pseudomonadota</taxon>
        <taxon>Betaproteobacteria</taxon>
        <taxon>Burkholderiales</taxon>
        <taxon>Comamonadaceae</taxon>
        <taxon>Hydrogenophaga</taxon>
    </lineage>
</organism>
<dbReference type="KEGG" id="hcz:G9Q37_05950"/>
<dbReference type="GO" id="GO:0005886">
    <property type="term" value="C:plasma membrane"/>
    <property type="evidence" value="ECO:0007669"/>
    <property type="project" value="TreeGrafter"/>
</dbReference>
<dbReference type="Proteomes" id="UP000503162">
    <property type="component" value="Chromosome"/>
</dbReference>
<feature type="transmembrane region" description="Helical" evidence="1">
    <location>
        <begin position="90"/>
        <end position="111"/>
    </location>
</feature>
<name>A0A6G8IEU8_9BURK</name>
<evidence type="ECO:0000256" key="1">
    <source>
        <dbReference type="SAM" id="Phobius"/>
    </source>
</evidence>
<gene>
    <name evidence="2" type="ORF">G9Q37_05950</name>
</gene>
<dbReference type="RefSeq" id="WP_166225937.1">
    <property type="nucleotide sequence ID" value="NZ_CP049989.1"/>
</dbReference>
<dbReference type="SUPFAM" id="SSF103473">
    <property type="entry name" value="MFS general substrate transporter"/>
    <property type="match status" value="1"/>
</dbReference>
<dbReference type="AlphaFoldDB" id="A0A6G8IEU8"/>
<dbReference type="PANTHER" id="PTHR23537">
    <property type="match status" value="1"/>
</dbReference>
<feature type="transmembrane region" description="Helical" evidence="1">
    <location>
        <begin position="25"/>
        <end position="48"/>
    </location>
</feature>
<feature type="transmembrane region" description="Helical" evidence="1">
    <location>
        <begin position="155"/>
        <end position="174"/>
    </location>
</feature>
<dbReference type="Gene3D" id="1.20.1250.20">
    <property type="entry name" value="MFS general substrate transporter like domains"/>
    <property type="match status" value="2"/>
</dbReference>
<dbReference type="Pfam" id="PF06779">
    <property type="entry name" value="MFS_4"/>
    <property type="match status" value="1"/>
</dbReference>
<keyword evidence="1" id="KW-0812">Transmembrane</keyword>
<dbReference type="EMBL" id="CP049989">
    <property type="protein sequence ID" value="QIM51717.1"/>
    <property type="molecule type" value="Genomic_DNA"/>
</dbReference>
<protein>
    <submittedName>
        <fullName evidence="2">YbfB/YjiJ family MFS transporter</fullName>
    </submittedName>
</protein>
<proteinExistence type="predicted"/>